<dbReference type="EMBL" id="ML977558">
    <property type="protein sequence ID" value="KAF2006960.1"/>
    <property type="molecule type" value="Genomic_DNA"/>
</dbReference>
<protein>
    <submittedName>
        <fullName evidence="1">Uncharacterized protein</fullName>
    </submittedName>
</protein>
<name>A0A6A5WYY6_9PLEO</name>
<evidence type="ECO:0000313" key="2">
    <source>
        <dbReference type="Proteomes" id="UP000799779"/>
    </source>
</evidence>
<gene>
    <name evidence="1" type="ORF">P154DRAFT_179613</name>
</gene>
<accession>A0A6A5WYY6</accession>
<proteinExistence type="predicted"/>
<organism evidence="1 2">
    <name type="scientific">Amniculicola lignicola CBS 123094</name>
    <dbReference type="NCBI Taxonomy" id="1392246"/>
    <lineage>
        <taxon>Eukaryota</taxon>
        <taxon>Fungi</taxon>
        <taxon>Dikarya</taxon>
        <taxon>Ascomycota</taxon>
        <taxon>Pezizomycotina</taxon>
        <taxon>Dothideomycetes</taxon>
        <taxon>Pleosporomycetidae</taxon>
        <taxon>Pleosporales</taxon>
        <taxon>Amniculicolaceae</taxon>
        <taxon>Amniculicola</taxon>
    </lineage>
</organism>
<evidence type="ECO:0000313" key="1">
    <source>
        <dbReference type="EMBL" id="KAF2006960.1"/>
    </source>
</evidence>
<reference evidence="1" key="1">
    <citation type="journal article" date="2020" name="Stud. Mycol.">
        <title>101 Dothideomycetes genomes: a test case for predicting lifestyles and emergence of pathogens.</title>
        <authorList>
            <person name="Haridas S."/>
            <person name="Albert R."/>
            <person name="Binder M."/>
            <person name="Bloem J."/>
            <person name="Labutti K."/>
            <person name="Salamov A."/>
            <person name="Andreopoulos B."/>
            <person name="Baker S."/>
            <person name="Barry K."/>
            <person name="Bills G."/>
            <person name="Bluhm B."/>
            <person name="Cannon C."/>
            <person name="Castanera R."/>
            <person name="Culley D."/>
            <person name="Daum C."/>
            <person name="Ezra D."/>
            <person name="Gonzalez J."/>
            <person name="Henrissat B."/>
            <person name="Kuo A."/>
            <person name="Liang C."/>
            <person name="Lipzen A."/>
            <person name="Lutzoni F."/>
            <person name="Magnuson J."/>
            <person name="Mondo S."/>
            <person name="Nolan M."/>
            <person name="Ohm R."/>
            <person name="Pangilinan J."/>
            <person name="Park H.-J."/>
            <person name="Ramirez L."/>
            <person name="Alfaro M."/>
            <person name="Sun H."/>
            <person name="Tritt A."/>
            <person name="Yoshinaga Y."/>
            <person name="Zwiers L.-H."/>
            <person name="Turgeon B."/>
            <person name="Goodwin S."/>
            <person name="Spatafora J."/>
            <person name="Crous P."/>
            <person name="Grigoriev I."/>
        </authorList>
    </citation>
    <scope>NUCLEOTIDE SEQUENCE</scope>
    <source>
        <strain evidence="1">CBS 123094</strain>
    </source>
</reference>
<dbReference type="AlphaFoldDB" id="A0A6A5WYY6"/>
<sequence length="195" mass="22136">MKASPRSFNIAGDICTARARVSIPSPSASEDVFCEISTNSPQHETSLHLCNLRHLLARIICDEILKVLLQAQIRRYGFLLGLDTRRLRRAVTDKKTKHHLSDRIRKSVQSVLTKPCSSSSISTVGMRKEYPIHVLLLHHSFRRHALQRFPKTSINISPLPSSCVHHFVLGPCFFPSFCTKSTLLFMMWTQLSKSL</sequence>
<keyword evidence="2" id="KW-1185">Reference proteome</keyword>
<dbReference type="Proteomes" id="UP000799779">
    <property type="component" value="Unassembled WGS sequence"/>
</dbReference>